<dbReference type="GO" id="GO:0016787">
    <property type="term" value="F:hydrolase activity"/>
    <property type="evidence" value="ECO:0007669"/>
    <property type="project" value="UniProtKB-KW"/>
</dbReference>
<reference evidence="6 8" key="2">
    <citation type="journal article" date="2013" name="Nature">
        <title>Insights into bilaterian evolution from three spiralian genomes.</title>
        <authorList>
            <person name="Simakov O."/>
            <person name="Marletaz F."/>
            <person name="Cho S.J."/>
            <person name="Edsinger-Gonzales E."/>
            <person name="Havlak P."/>
            <person name="Hellsten U."/>
            <person name="Kuo D.H."/>
            <person name="Larsson T."/>
            <person name="Lv J."/>
            <person name="Arendt D."/>
            <person name="Savage R."/>
            <person name="Osoegawa K."/>
            <person name="de Jong P."/>
            <person name="Grimwood J."/>
            <person name="Chapman J.A."/>
            <person name="Shapiro H."/>
            <person name="Aerts A."/>
            <person name="Otillar R.P."/>
            <person name="Terry A.Y."/>
            <person name="Boore J.L."/>
            <person name="Grigoriev I.V."/>
            <person name="Lindberg D.R."/>
            <person name="Seaver E.C."/>
            <person name="Weisblat D.A."/>
            <person name="Putnam N.H."/>
            <person name="Rokhsar D.S."/>
        </authorList>
    </citation>
    <scope>NUCLEOTIDE SEQUENCE</scope>
</reference>
<sequence>MYLPGWLEEVRNHYDSPSNTNNKTPGAFSSTNYNNNHHEDEDEAVDSSLNYGVVIDCGSSGSRLFVYYWQQHTGEPNQLLDIKILKDTNNKTVVSKIEPGLSSYSKTPSQASDYIAPLLKFAQDHIPVEKIKETPLYILATAGMRLLPKEEQTALLNDLRTDIGLDFDFLFSPAHIEVISGKWEGIYGWTAVNHVFGKFNHKLSDDSLVAVDVGNKVHIRKRTVGMLDLGGASLQMTFEIPQTHSYIDSKIKEHVVEFNLGCTSSDSSHIYKIYSRTFLGYGSNEGRQRYSQWLVNHFKNNVSVNFVSTCCCIFIR</sequence>
<feature type="active site" description="Proton acceptor" evidence="3">
    <location>
        <position position="184"/>
    </location>
</feature>
<gene>
    <name evidence="7" type="primary">20211780</name>
    <name evidence="6" type="ORF">HELRODRAFT_191021</name>
</gene>
<comment type="similarity">
    <text evidence="1">Belongs to the GDA1/CD39 NTPase family.</text>
</comment>
<keyword evidence="4" id="KW-0067">ATP-binding</keyword>
<dbReference type="Gene3D" id="3.30.420.540">
    <property type="match status" value="1"/>
</dbReference>
<accession>T1FSI3</accession>
<proteinExistence type="inferred from homology"/>
<dbReference type="GeneID" id="20211780"/>
<evidence type="ECO:0000256" key="2">
    <source>
        <dbReference type="ARBA" id="ARBA00022801"/>
    </source>
</evidence>
<keyword evidence="4" id="KW-0547">Nucleotide-binding</keyword>
<feature type="region of interest" description="Disordered" evidence="5">
    <location>
        <begin position="14"/>
        <end position="44"/>
    </location>
</feature>
<evidence type="ECO:0000313" key="6">
    <source>
        <dbReference type="EMBL" id="ESO07724.1"/>
    </source>
</evidence>
<reference evidence="8" key="1">
    <citation type="submission" date="2012-12" db="EMBL/GenBank/DDBJ databases">
        <authorList>
            <person name="Hellsten U."/>
            <person name="Grimwood J."/>
            <person name="Chapman J.A."/>
            <person name="Shapiro H."/>
            <person name="Aerts A."/>
            <person name="Otillar R.P."/>
            <person name="Terry A.Y."/>
            <person name="Boore J.L."/>
            <person name="Simakov O."/>
            <person name="Marletaz F."/>
            <person name="Cho S.-J."/>
            <person name="Edsinger-Gonzales E."/>
            <person name="Havlak P."/>
            <person name="Kuo D.-H."/>
            <person name="Larsson T."/>
            <person name="Lv J."/>
            <person name="Arendt D."/>
            <person name="Savage R."/>
            <person name="Osoegawa K."/>
            <person name="de Jong P."/>
            <person name="Lindberg D.R."/>
            <person name="Seaver E.C."/>
            <person name="Weisblat D.A."/>
            <person name="Putnam N.H."/>
            <person name="Grigoriev I.V."/>
            <person name="Rokhsar D.S."/>
        </authorList>
    </citation>
    <scope>NUCLEOTIDE SEQUENCE</scope>
</reference>
<feature type="compositionally biased region" description="Polar residues" evidence="5">
    <location>
        <begin position="15"/>
        <end position="33"/>
    </location>
</feature>
<organism evidence="7 8">
    <name type="scientific">Helobdella robusta</name>
    <name type="common">Californian leech</name>
    <dbReference type="NCBI Taxonomy" id="6412"/>
    <lineage>
        <taxon>Eukaryota</taxon>
        <taxon>Metazoa</taxon>
        <taxon>Spiralia</taxon>
        <taxon>Lophotrochozoa</taxon>
        <taxon>Annelida</taxon>
        <taxon>Clitellata</taxon>
        <taxon>Hirudinea</taxon>
        <taxon>Rhynchobdellida</taxon>
        <taxon>Glossiphoniidae</taxon>
        <taxon>Helobdella</taxon>
    </lineage>
</organism>
<reference evidence="7" key="3">
    <citation type="submission" date="2015-06" db="UniProtKB">
        <authorList>
            <consortium name="EnsemblMetazoa"/>
        </authorList>
    </citation>
    <scope>IDENTIFICATION</scope>
</reference>
<dbReference type="InterPro" id="IPR000407">
    <property type="entry name" value="GDA1_CD39_NTPase"/>
</dbReference>
<feature type="binding site" evidence="4">
    <location>
        <begin position="231"/>
        <end position="235"/>
    </location>
    <ligand>
        <name>ATP</name>
        <dbReference type="ChEBI" id="CHEBI:30616"/>
    </ligand>
</feature>
<dbReference type="eggNOG" id="KOG1386">
    <property type="taxonomic scope" value="Eukaryota"/>
</dbReference>
<evidence type="ECO:0000256" key="5">
    <source>
        <dbReference type="SAM" id="MobiDB-lite"/>
    </source>
</evidence>
<dbReference type="CTD" id="20211780"/>
<keyword evidence="8" id="KW-1185">Reference proteome</keyword>
<dbReference type="OMA" id="CCCIFIR"/>
<keyword evidence="2" id="KW-0378">Hydrolase</keyword>
<dbReference type="AlphaFoldDB" id="T1FSI3"/>
<dbReference type="RefSeq" id="XP_009014335.1">
    <property type="nucleotide sequence ID" value="XM_009016087.1"/>
</dbReference>
<dbReference type="FunFam" id="3.30.420.40:FF:000057">
    <property type="entry name" value="Ectonucleoside triphosphate diphosphohydrolase 4"/>
    <property type="match status" value="1"/>
</dbReference>
<dbReference type="Proteomes" id="UP000015101">
    <property type="component" value="Unassembled WGS sequence"/>
</dbReference>
<dbReference type="Pfam" id="PF01150">
    <property type="entry name" value="GDA1_CD39"/>
    <property type="match status" value="1"/>
</dbReference>
<dbReference type="EnsemblMetazoa" id="HelroT191021">
    <property type="protein sequence ID" value="HelroP191021"/>
    <property type="gene ID" value="HelroG191021"/>
</dbReference>
<dbReference type="KEGG" id="hro:HELRODRAFT_191021"/>
<dbReference type="Gene3D" id="3.30.420.40">
    <property type="match status" value="1"/>
</dbReference>
<name>T1FSI3_HELRO</name>
<dbReference type="PANTHER" id="PTHR11782:SF121">
    <property type="entry name" value="NUCLEOSIDE-DIPHOSPHATASE MIG-23"/>
    <property type="match status" value="1"/>
</dbReference>
<dbReference type="OrthoDB" id="6372431at2759"/>
<evidence type="ECO:0000256" key="1">
    <source>
        <dbReference type="ARBA" id="ARBA00009283"/>
    </source>
</evidence>
<evidence type="ECO:0000313" key="8">
    <source>
        <dbReference type="Proteomes" id="UP000015101"/>
    </source>
</evidence>
<dbReference type="PANTHER" id="PTHR11782">
    <property type="entry name" value="ADENOSINE/GUANOSINE DIPHOSPHATASE"/>
    <property type="match status" value="1"/>
</dbReference>
<evidence type="ECO:0000313" key="7">
    <source>
        <dbReference type="EnsemblMetazoa" id="HelroP191021"/>
    </source>
</evidence>
<dbReference type="EMBL" id="AMQM01003500">
    <property type="status" value="NOT_ANNOTATED_CDS"/>
    <property type="molecule type" value="Genomic_DNA"/>
</dbReference>
<dbReference type="GO" id="GO:0005524">
    <property type="term" value="F:ATP binding"/>
    <property type="evidence" value="ECO:0007669"/>
    <property type="project" value="UniProtKB-KW"/>
</dbReference>
<protein>
    <submittedName>
        <fullName evidence="6 7">Uncharacterized protein</fullName>
    </submittedName>
</protein>
<dbReference type="InParanoid" id="T1FSI3"/>
<evidence type="ECO:0000256" key="4">
    <source>
        <dbReference type="PIRSR" id="PIRSR600407-2"/>
    </source>
</evidence>
<evidence type="ECO:0000256" key="3">
    <source>
        <dbReference type="PIRSR" id="PIRSR600407-1"/>
    </source>
</evidence>
<dbReference type="EMBL" id="KB096183">
    <property type="protein sequence ID" value="ESO07724.1"/>
    <property type="molecule type" value="Genomic_DNA"/>
</dbReference>
<dbReference type="HOGENOM" id="CLU_880761_0_0_1"/>